<reference evidence="6 7" key="1">
    <citation type="submission" date="2022-11" db="EMBL/GenBank/DDBJ databases">
        <title>Minimal conservation of predation-associated metabolite biosynthetic gene clusters underscores biosynthetic potential of Myxococcota including descriptions for ten novel species: Archangium lansinium sp. nov., Myxococcus landrumus sp. nov., Nannocystis bai.</title>
        <authorList>
            <person name="Ahearne A."/>
            <person name="Stevens C."/>
            <person name="Dowd S."/>
        </authorList>
    </citation>
    <scope>NUCLEOTIDE SEQUENCE [LARGE SCALE GENOMIC DNA]</scope>
    <source>
        <strain evidence="6 7">NCELM</strain>
    </source>
</reference>
<sequence>MIRVFLADDHVVLSRGLQLMLESTGEMTVVGTAGDGLEVLDAPALASCDVLILDLNLPRLSGSEVLRRLRERRPELPVIVLSMYAEDAVGLHLLRDGAAAYLSKHRPPEELIAAIHRVVRGRPYVPDTLAEQALSGPKSGPELPHAQLTPREHQVFVLLLQGRSASEVAAELDLHASTVSNNIRRIKEKLGARTIGDIVGYGHRHGLIH</sequence>
<evidence type="ECO:0000256" key="2">
    <source>
        <dbReference type="ARBA" id="ARBA00023125"/>
    </source>
</evidence>
<comment type="caution">
    <text evidence="6">The sequence shown here is derived from an EMBL/GenBank/DDBJ whole genome shotgun (WGS) entry which is preliminary data.</text>
</comment>
<dbReference type="PANTHER" id="PTHR43214">
    <property type="entry name" value="TWO-COMPONENT RESPONSE REGULATOR"/>
    <property type="match status" value="1"/>
</dbReference>
<evidence type="ECO:0000313" key="6">
    <source>
        <dbReference type="EMBL" id="MDC0672316.1"/>
    </source>
</evidence>
<keyword evidence="7" id="KW-1185">Reference proteome</keyword>
<dbReference type="PRINTS" id="PR00038">
    <property type="entry name" value="HTHLUXR"/>
</dbReference>
<dbReference type="InterPro" id="IPR016032">
    <property type="entry name" value="Sig_transdc_resp-reg_C-effctor"/>
</dbReference>
<dbReference type="SMART" id="SM00448">
    <property type="entry name" value="REC"/>
    <property type="match status" value="1"/>
</dbReference>
<dbReference type="Gene3D" id="3.40.50.2300">
    <property type="match status" value="1"/>
</dbReference>
<dbReference type="InterPro" id="IPR039420">
    <property type="entry name" value="WalR-like"/>
</dbReference>
<name>A0ABT5BDV3_9BACT</name>
<evidence type="ECO:0000259" key="4">
    <source>
        <dbReference type="PROSITE" id="PS50043"/>
    </source>
</evidence>
<dbReference type="InterPro" id="IPR058245">
    <property type="entry name" value="NreC/VraR/RcsB-like_REC"/>
</dbReference>
<dbReference type="RefSeq" id="WP_272003830.1">
    <property type="nucleotide sequence ID" value="NZ_JAQNDN010000019.1"/>
</dbReference>
<dbReference type="Pfam" id="PF00196">
    <property type="entry name" value="GerE"/>
    <property type="match status" value="1"/>
</dbReference>
<protein>
    <submittedName>
        <fullName evidence="6">Response regulator transcription factor</fullName>
    </submittedName>
</protein>
<feature type="modified residue" description="4-aspartylphosphate" evidence="3">
    <location>
        <position position="54"/>
    </location>
</feature>
<proteinExistence type="predicted"/>
<keyword evidence="2" id="KW-0238">DNA-binding</keyword>
<accession>A0ABT5BDV3</accession>
<dbReference type="CDD" id="cd06170">
    <property type="entry name" value="LuxR_C_like"/>
    <property type="match status" value="1"/>
</dbReference>
<dbReference type="PROSITE" id="PS00622">
    <property type="entry name" value="HTH_LUXR_1"/>
    <property type="match status" value="1"/>
</dbReference>
<dbReference type="SUPFAM" id="SSF52172">
    <property type="entry name" value="CheY-like"/>
    <property type="match status" value="1"/>
</dbReference>
<dbReference type="CDD" id="cd17535">
    <property type="entry name" value="REC_NarL-like"/>
    <property type="match status" value="1"/>
</dbReference>
<dbReference type="PROSITE" id="PS50043">
    <property type="entry name" value="HTH_LUXR_2"/>
    <property type="match status" value="1"/>
</dbReference>
<dbReference type="Pfam" id="PF00072">
    <property type="entry name" value="Response_reg"/>
    <property type="match status" value="1"/>
</dbReference>
<evidence type="ECO:0000256" key="1">
    <source>
        <dbReference type="ARBA" id="ARBA00022553"/>
    </source>
</evidence>
<feature type="domain" description="HTH luxR-type" evidence="4">
    <location>
        <begin position="141"/>
        <end position="206"/>
    </location>
</feature>
<dbReference type="PANTHER" id="PTHR43214:SF42">
    <property type="entry name" value="TRANSCRIPTIONAL REGULATORY PROTEIN DESR"/>
    <property type="match status" value="1"/>
</dbReference>
<dbReference type="Proteomes" id="UP001217838">
    <property type="component" value="Unassembled WGS sequence"/>
</dbReference>
<dbReference type="PROSITE" id="PS50110">
    <property type="entry name" value="RESPONSE_REGULATORY"/>
    <property type="match status" value="1"/>
</dbReference>
<feature type="domain" description="Response regulatory" evidence="5">
    <location>
        <begin position="3"/>
        <end position="119"/>
    </location>
</feature>
<dbReference type="SUPFAM" id="SSF46894">
    <property type="entry name" value="C-terminal effector domain of the bipartite response regulators"/>
    <property type="match status" value="1"/>
</dbReference>
<dbReference type="InterPro" id="IPR001789">
    <property type="entry name" value="Sig_transdc_resp-reg_receiver"/>
</dbReference>
<evidence type="ECO:0000313" key="7">
    <source>
        <dbReference type="Proteomes" id="UP001217838"/>
    </source>
</evidence>
<organism evidence="6 7">
    <name type="scientific">Nannocystis radixulma</name>
    <dbReference type="NCBI Taxonomy" id="2995305"/>
    <lineage>
        <taxon>Bacteria</taxon>
        <taxon>Pseudomonadati</taxon>
        <taxon>Myxococcota</taxon>
        <taxon>Polyangia</taxon>
        <taxon>Nannocystales</taxon>
        <taxon>Nannocystaceae</taxon>
        <taxon>Nannocystis</taxon>
    </lineage>
</organism>
<evidence type="ECO:0000259" key="5">
    <source>
        <dbReference type="PROSITE" id="PS50110"/>
    </source>
</evidence>
<dbReference type="InterPro" id="IPR000792">
    <property type="entry name" value="Tscrpt_reg_LuxR_C"/>
</dbReference>
<gene>
    <name evidence="6" type="ORF">POL58_31500</name>
</gene>
<dbReference type="InterPro" id="IPR011006">
    <property type="entry name" value="CheY-like_superfamily"/>
</dbReference>
<keyword evidence="1 3" id="KW-0597">Phosphoprotein</keyword>
<dbReference type="EMBL" id="JAQNDN010000019">
    <property type="protein sequence ID" value="MDC0672316.1"/>
    <property type="molecule type" value="Genomic_DNA"/>
</dbReference>
<evidence type="ECO:0000256" key="3">
    <source>
        <dbReference type="PROSITE-ProRule" id="PRU00169"/>
    </source>
</evidence>
<dbReference type="SMART" id="SM00421">
    <property type="entry name" value="HTH_LUXR"/>
    <property type="match status" value="1"/>
</dbReference>